<evidence type="ECO:0000256" key="4">
    <source>
        <dbReference type="ARBA" id="ARBA00023125"/>
    </source>
</evidence>
<dbReference type="OrthoDB" id="9802328at2"/>
<dbReference type="GO" id="GO:0008483">
    <property type="term" value="F:transaminase activity"/>
    <property type="evidence" value="ECO:0007669"/>
    <property type="project" value="UniProtKB-KW"/>
</dbReference>
<keyword evidence="7" id="KW-0808">Transferase</keyword>
<keyword evidence="7" id="KW-0032">Aminotransferase</keyword>
<keyword evidence="8" id="KW-1185">Reference proteome</keyword>
<organism evidence="7 8">
    <name type="scientific">Geovibrio thiophilus</name>
    <dbReference type="NCBI Taxonomy" id="139438"/>
    <lineage>
        <taxon>Bacteria</taxon>
        <taxon>Pseudomonadati</taxon>
        <taxon>Deferribacterota</taxon>
        <taxon>Deferribacteres</taxon>
        <taxon>Deferribacterales</taxon>
        <taxon>Geovibrionaceae</taxon>
        <taxon>Geovibrio</taxon>
    </lineage>
</organism>
<evidence type="ECO:0000256" key="2">
    <source>
        <dbReference type="ARBA" id="ARBA00022898"/>
    </source>
</evidence>
<reference evidence="7 8" key="1">
    <citation type="submission" date="2019-01" db="EMBL/GenBank/DDBJ databases">
        <title>Geovibrio thiophilus DSM 11263, complete genome.</title>
        <authorList>
            <person name="Spring S."/>
            <person name="Bunk B."/>
            <person name="Sproer C."/>
        </authorList>
    </citation>
    <scope>NUCLEOTIDE SEQUENCE [LARGE SCALE GENOMIC DNA]</scope>
    <source>
        <strain evidence="7 8">DSM 11263</strain>
    </source>
</reference>
<dbReference type="Gene3D" id="3.40.640.10">
    <property type="entry name" value="Type I PLP-dependent aspartate aminotransferase-like (Major domain)"/>
    <property type="match status" value="1"/>
</dbReference>
<dbReference type="InterPro" id="IPR000524">
    <property type="entry name" value="Tscrpt_reg_HTH_GntR"/>
</dbReference>
<keyword evidence="4" id="KW-0238">DNA-binding</keyword>
<dbReference type="EMBL" id="CP035108">
    <property type="protein sequence ID" value="QAR33870.1"/>
    <property type="molecule type" value="Genomic_DNA"/>
</dbReference>
<dbReference type="InterPro" id="IPR036388">
    <property type="entry name" value="WH-like_DNA-bd_sf"/>
</dbReference>
<evidence type="ECO:0000256" key="5">
    <source>
        <dbReference type="ARBA" id="ARBA00023163"/>
    </source>
</evidence>
<keyword evidence="2" id="KW-0663">Pyridoxal phosphate</keyword>
<dbReference type="Proteomes" id="UP000287502">
    <property type="component" value="Chromosome"/>
</dbReference>
<name>A0A3R5UYW9_9BACT</name>
<dbReference type="SMART" id="SM00345">
    <property type="entry name" value="HTH_GNTR"/>
    <property type="match status" value="1"/>
</dbReference>
<dbReference type="Gene3D" id="1.10.10.10">
    <property type="entry name" value="Winged helix-like DNA-binding domain superfamily/Winged helix DNA-binding domain"/>
    <property type="match status" value="1"/>
</dbReference>
<dbReference type="AlphaFoldDB" id="A0A3R5UYW9"/>
<dbReference type="CDD" id="cd00609">
    <property type="entry name" value="AAT_like"/>
    <property type="match status" value="1"/>
</dbReference>
<feature type="domain" description="HTH gntR-type" evidence="6">
    <location>
        <begin position="13"/>
        <end position="81"/>
    </location>
</feature>
<keyword evidence="3" id="KW-0805">Transcription regulation</keyword>
<dbReference type="PANTHER" id="PTHR46577:SF1">
    <property type="entry name" value="HTH-TYPE TRANSCRIPTIONAL REGULATORY PROTEIN GABR"/>
    <property type="match status" value="1"/>
</dbReference>
<evidence type="ECO:0000313" key="7">
    <source>
        <dbReference type="EMBL" id="QAR33870.1"/>
    </source>
</evidence>
<dbReference type="InterPro" id="IPR015424">
    <property type="entry name" value="PyrdxlP-dep_Trfase"/>
</dbReference>
<dbReference type="Pfam" id="PF00392">
    <property type="entry name" value="GntR"/>
    <property type="match status" value="1"/>
</dbReference>
<dbReference type="InterPro" id="IPR051446">
    <property type="entry name" value="HTH_trans_reg/aminotransferase"/>
</dbReference>
<accession>A0A3R5UYW9</accession>
<dbReference type="PROSITE" id="PS50949">
    <property type="entry name" value="HTH_GNTR"/>
    <property type="match status" value="1"/>
</dbReference>
<dbReference type="PANTHER" id="PTHR46577">
    <property type="entry name" value="HTH-TYPE TRANSCRIPTIONAL REGULATORY PROTEIN GABR"/>
    <property type="match status" value="1"/>
</dbReference>
<dbReference type="GO" id="GO:0003700">
    <property type="term" value="F:DNA-binding transcription factor activity"/>
    <property type="evidence" value="ECO:0007669"/>
    <property type="project" value="InterPro"/>
</dbReference>
<dbReference type="CDD" id="cd07377">
    <property type="entry name" value="WHTH_GntR"/>
    <property type="match status" value="1"/>
</dbReference>
<dbReference type="RefSeq" id="WP_128467155.1">
    <property type="nucleotide sequence ID" value="NZ_CP035108.1"/>
</dbReference>
<protein>
    <submittedName>
        <fullName evidence="7">PLP-dependent aminotransferase family protein</fullName>
    </submittedName>
</protein>
<evidence type="ECO:0000313" key="8">
    <source>
        <dbReference type="Proteomes" id="UP000287502"/>
    </source>
</evidence>
<sequence>MLQGIVFDKNSGTPLYIQLAKAIRSRIENGEFKRGEKLPSKRKMMSVLDIGKNTISAAMDMLVQEGMVKAYQKSGYFVAEQWDINIPDWQAYIKRAKHKPGNNELRFWADAGGLTDFGLSSDFDISPFIVEAFNNALVRSYDLTCKNDYSVYGYLPLRESLIKHLKLSGINAEIDNILICPGSIQVLYPVYESLMTNGSNFLHEKSNLIVAISDIHSLGMNMIPIEADQHGLSSVELEKAILKYKHPILHVDPTDQAPTGIVISKKRKAEIMKIINKYKLPVVEIEHLQDAWYNKPFPPSFKSMDTFGNVIYIGMLIRSCPFDLQMSWIVADKCIIRHLSNVMIQDGIKANFFMQIAADEMFRSGMYYKMMHAVRCFIKKRRETALAFCEKHLKDIGIWNEKNCGFHFWLEFPGTNTKALFKNNYYKTFHPGHFFDRQDTTHILLCPASIKEDEIETSIIEIAGLIRKSA</sequence>
<comment type="similarity">
    <text evidence="1">In the C-terminal section; belongs to the class-I pyridoxal-phosphate-dependent aminotransferase family.</text>
</comment>
<dbReference type="InterPro" id="IPR036390">
    <property type="entry name" value="WH_DNA-bd_sf"/>
</dbReference>
<gene>
    <name evidence="7" type="ORF">EP073_10795</name>
</gene>
<evidence type="ECO:0000259" key="6">
    <source>
        <dbReference type="PROSITE" id="PS50949"/>
    </source>
</evidence>
<dbReference type="InterPro" id="IPR015421">
    <property type="entry name" value="PyrdxlP-dep_Trfase_major"/>
</dbReference>
<dbReference type="SUPFAM" id="SSF53383">
    <property type="entry name" value="PLP-dependent transferases"/>
    <property type="match status" value="1"/>
</dbReference>
<evidence type="ECO:0000256" key="3">
    <source>
        <dbReference type="ARBA" id="ARBA00023015"/>
    </source>
</evidence>
<dbReference type="SUPFAM" id="SSF46785">
    <property type="entry name" value="Winged helix' DNA-binding domain"/>
    <property type="match status" value="1"/>
</dbReference>
<proteinExistence type="inferred from homology"/>
<dbReference type="KEGG" id="gtl:EP073_10795"/>
<evidence type="ECO:0000256" key="1">
    <source>
        <dbReference type="ARBA" id="ARBA00005384"/>
    </source>
</evidence>
<keyword evidence="5" id="KW-0804">Transcription</keyword>
<dbReference type="GO" id="GO:0003677">
    <property type="term" value="F:DNA binding"/>
    <property type="evidence" value="ECO:0007669"/>
    <property type="project" value="UniProtKB-KW"/>
</dbReference>